<feature type="region of interest" description="Disordered" evidence="5">
    <location>
        <begin position="152"/>
        <end position="185"/>
    </location>
</feature>
<name>A0A318JE64_9NEIS</name>
<dbReference type="RefSeq" id="WP_059287112.1">
    <property type="nucleotide sequence ID" value="NZ_LNQU01000150.1"/>
</dbReference>
<dbReference type="Pfam" id="PF03968">
    <property type="entry name" value="LptD_N"/>
    <property type="match status" value="1"/>
</dbReference>
<keyword evidence="1 4" id="KW-0813">Transport</keyword>
<comment type="function">
    <text evidence="4">Involved in the assembly of lipopolysaccharide (LPS). Required for the translocation of LPS from the inner membrane to the outer membrane.</text>
</comment>
<dbReference type="InterPro" id="IPR052037">
    <property type="entry name" value="LPS_export_LptA"/>
</dbReference>
<dbReference type="PANTHER" id="PTHR36504">
    <property type="entry name" value="LIPOPOLYSACCHARIDE EXPORT SYSTEM PROTEIN LPTA"/>
    <property type="match status" value="1"/>
</dbReference>
<evidence type="ECO:0000256" key="1">
    <source>
        <dbReference type="ARBA" id="ARBA00022448"/>
    </source>
</evidence>
<dbReference type="EMBL" id="QJKC01000008">
    <property type="protein sequence ID" value="PXX47985.1"/>
    <property type="molecule type" value="Genomic_DNA"/>
</dbReference>
<dbReference type="GO" id="GO:0030288">
    <property type="term" value="C:outer membrane-bounded periplasmic space"/>
    <property type="evidence" value="ECO:0007669"/>
    <property type="project" value="TreeGrafter"/>
</dbReference>
<dbReference type="GO" id="GO:0015920">
    <property type="term" value="P:lipopolysaccharide transport"/>
    <property type="evidence" value="ECO:0007669"/>
    <property type="project" value="UniProtKB-UniRule"/>
</dbReference>
<dbReference type="GO" id="GO:0001530">
    <property type="term" value="F:lipopolysaccharide binding"/>
    <property type="evidence" value="ECO:0007669"/>
    <property type="project" value="InterPro"/>
</dbReference>
<dbReference type="AlphaFoldDB" id="A0A318JE64"/>
<dbReference type="Gene3D" id="2.60.450.10">
    <property type="entry name" value="Lipopolysaccharide (LPS) transport protein A like domain"/>
    <property type="match status" value="1"/>
</dbReference>
<evidence type="ECO:0000256" key="2">
    <source>
        <dbReference type="ARBA" id="ARBA00022729"/>
    </source>
</evidence>
<comment type="similarity">
    <text evidence="4">Belongs to the LptA family.</text>
</comment>
<evidence type="ECO:0000313" key="7">
    <source>
        <dbReference type="EMBL" id="PXX47985.1"/>
    </source>
</evidence>
<comment type="caution">
    <text evidence="7">The sequence shown here is derived from an EMBL/GenBank/DDBJ whole genome shotgun (WGS) entry which is preliminary data.</text>
</comment>
<keyword evidence="2 4" id="KW-0732">Signal</keyword>
<sequence precursor="true">MKNKCRSYARLALLALSLCAGHGAHAEKADRDKPIEISADRGNLDQLKGVTVWQGNVIIVQGTLKLNADRATVTQDKQGNQTMQATGRQVMFRQKMDGKNDWIEGQANQLDYNTVTHVAVLTGNARVKRGSDLVIGNVITYNTETELYEVSSGASSNGGRVTAIIQPKPRDTTAPAAKKPDGNAP</sequence>
<evidence type="ECO:0000256" key="5">
    <source>
        <dbReference type="SAM" id="MobiDB-lite"/>
    </source>
</evidence>
<organism evidence="7 8">
    <name type="scientific">Aquitalea magnusonii</name>
    <dbReference type="NCBI Taxonomy" id="332411"/>
    <lineage>
        <taxon>Bacteria</taxon>
        <taxon>Pseudomonadati</taxon>
        <taxon>Pseudomonadota</taxon>
        <taxon>Betaproteobacteria</taxon>
        <taxon>Neisseriales</taxon>
        <taxon>Chromobacteriaceae</taxon>
        <taxon>Aquitalea</taxon>
    </lineage>
</organism>
<gene>
    <name evidence="4" type="primary">lptA</name>
    <name evidence="7" type="ORF">DFR38_10872</name>
</gene>
<dbReference type="InterPro" id="IPR014340">
    <property type="entry name" value="LptA"/>
</dbReference>
<dbReference type="GO" id="GO:0043165">
    <property type="term" value="P:Gram-negative-bacterium-type cell outer membrane assembly"/>
    <property type="evidence" value="ECO:0007669"/>
    <property type="project" value="UniProtKB-UniRule"/>
</dbReference>
<dbReference type="GO" id="GO:0017089">
    <property type="term" value="F:glycolipid transfer activity"/>
    <property type="evidence" value="ECO:0007669"/>
    <property type="project" value="TreeGrafter"/>
</dbReference>
<evidence type="ECO:0000256" key="3">
    <source>
        <dbReference type="ARBA" id="ARBA00022764"/>
    </source>
</evidence>
<accession>A0A318JE64</accession>
<evidence type="ECO:0000256" key="4">
    <source>
        <dbReference type="HAMAP-Rule" id="MF_01914"/>
    </source>
</evidence>
<proteinExistence type="inferred from homology"/>
<keyword evidence="8" id="KW-1185">Reference proteome</keyword>
<keyword evidence="3 4" id="KW-0574">Periplasm</keyword>
<feature type="domain" description="Organic solvent tolerance-like N-terminal" evidence="6">
    <location>
        <begin position="36"/>
        <end position="146"/>
    </location>
</feature>
<protein>
    <recommendedName>
        <fullName evidence="4">Lipopolysaccharide export system protein LptA</fullName>
    </recommendedName>
</protein>
<dbReference type="GO" id="GO:0009279">
    <property type="term" value="C:cell outer membrane"/>
    <property type="evidence" value="ECO:0007669"/>
    <property type="project" value="TreeGrafter"/>
</dbReference>
<dbReference type="NCBIfam" id="TIGR03002">
    <property type="entry name" value="outer_YhbN_LptA"/>
    <property type="match status" value="1"/>
</dbReference>
<feature type="chain" id="PRO_5016470333" description="Lipopolysaccharide export system protein LptA" evidence="4">
    <location>
        <begin position="27"/>
        <end position="185"/>
    </location>
</feature>
<comment type="subcellular location">
    <subcellularLocation>
        <location evidence="4">Periplasm</location>
    </subcellularLocation>
</comment>
<feature type="signal peptide" evidence="4">
    <location>
        <begin position="1"/>
        <end position="26"/>
    </location>
</feature>
<dbReference type="HAMAP" id="MF_01914">
    <property type="entry name" value="LPS_assembly_LptA"/>
    <property type="match status" value="1"/>
</dbReference>
<comment type="subunit">
    <text evidence="4">Component of the lipopolysaccharide transport and assembly complex.</text>
</comment>
<evidence type="ECO:0000259" key="6">
    <source>
        <dbReference type="Pfam" id="PF03968"/>
    </source>
</evidence>
<dbReference type="PANTHER" id="PTHR36504:SF1">
    <property type="entry name" value="LIPOPOLYSACCHARIDE EXPORT SYSTEM PROTEIN LPTA"/>
    <property type="match status" value="1"/>
</dbReference>
<dbReference type="Proteomes" id="UP000248395">
    <property type="component" value="Unassembled WGS sequence"/>
</dbReference>
<evidence type="ECO:0000313" key="8">
    <source>
        <dbReference type="Proteomes" id="UP000248395"/>
    </source>
</evidence>
<reference evidence="7 8" key="1">
    <citation type="submission" date="2018-05" db="EMBL/GenBank/DDBJ databases">
        <title>Genomic Encyclopedia of Type Strains, Phase IV (KMG-IV): sequencing the most valuable type-strain genomes for metagenomic binning, comparative biology and taxonomic classification.</title>
        <authorList>
            <person name="Goeker M."/>
        </authorList>
    </citation>
    <scope>NUCLEOTIDE SEQUENCE [LARGE SCALE GENOMIC DNA]</scope>
    <source>
        <strain evidence="7 8">DSM 25134</strain>
    </source>
</reference>
<dbReference type="InterPro" id="IPR005653">
    <property type="entry name" value="OstA-like_N"/>
</dbReference>
<dbReference type="OrthoDB" id="5294855at2"/>